<name>A0A2H0DXB4_9BACT</name>
<feature type="region of interest" description="Disordered" evidence="1">
    <location>
        <begin position="62"/>
        <end position="83"/>
    </location>
</feature>
<evidence type="ECO:0000313" key="3">
    <source>
        <dbReference type="Proteomes" id="UP000231276"/>
    </source>
</evidence>
<evidence type="ECO:0000256" key="1">
    <source>
        <dbReference type="SAM" id="MobiDB-lite"/>
    </source>
</evidence>
<protein>
    <submittedName>
        <fullName evidence="2">Uncharacterized protein</fullName>
    </submittedName>
</protein>
<evidence type="ECO:0000313" key="2">
    <source>
        <dbReference type="EMBL" id="PIP86813.1"/>
    </source>
</evidence>
<comment type="caution">
    <text evidence="2">The sequence shown here is derived from an EMBL/GenBank/DDBJ whole genome shotgun (WGS) entry which is preliminary data.</text>
</comment>
<accession>A0A2H0DXB4</accession>
<organism evidence="2 3">
    <name type="scientific">Candidatus Campbellbacteria bacterium CG22_combo_CG10-13_8_21_14_all_43_18</name>
    <dbReference type="NCBI Taxonomy" id="1974530"/>
    <lineage>
        <taxon>Bacteria</taxon>
        <taxon>Candidatus Campbelliibacteriota</taxon>
    </lineage>
</organism>
<dbReference type="EMBL" id="PCTS01000001">
    <property type="protein sequence ID" value="PIP86813.1"/>
    <property type="molecule type" value="Genomic_DNA"/>
</dbReference>
<reference evidence="2 3" key="1">
    <citation type="submission" date="2017-09" db="EMBL/GenBank/DDBJ databases">
        <title>Depth-based differentiation of microbial function through sediment-hosted aquifers and enrichment of novel symbionts in the deep terrestrial subsurface.</title>
        <authorList>
            <person name="Probst A.J."/>
            <person name="Ladd B."/>
            <person name="Jarett J.K."/>
            <person name="Geller-Mcgrath D.E."/>
            <person name="Sieber C.M."/>
            <person name="Emerson J.B."/>
            <person name="Anantharaman K."/>
            <person name="Thomas B.C."/>
            <person name="Malmstrom R."/>
            <person name="Stieglmeier M."/>
            <person name="Klingl A."/>
            <person name="Woyke T."/>
            <person name="Ryan C.M."/>
            <person name="Banfield J.F."/>
        </authorList>
    </citation>
    <scope>NUCLEOTIDE SEQUENCE [LARGE SCALE GENOMIC DNA]</scope>
    <source>
        <strain evidence="2">CG22_combo_CG10-13_8_21_14_all_43_18</strain>
    </source>
</reference>
<dbReference type="Proteomes" id="UP000231276">
    <property type="component" value="Unassembled WGS sequence"/>
</dbReference>
<dbReference type="AlphaFoldDB" id="A0A2H0DXB4"/>
<gene>
    <name evidence="2" type="ORF">COW82_00020</name>
</gene>
<sequence length="83" mass="9440">MYENVFLFMNIHKIRTVDPSKIHIKIYTMIHINLSLAPAPHKLVKAFSANFSRTSSVSGKDFLAQNGPDNHRFSSVGRPIQEE</sequence>
<proteinExistence type="predicted"/>